<evidence type="ECO:0000313" key="5">
    <source>
        <dbReference type="EMBL" id="AUH66652.1"/>
    </source>
</evidence>
<dbReference type="AlphaFoldDB" id="A0A2H5F531"/>
<dbReference type="InterPro" id="IPR011711">
    <property type="entry name" value="GntR_C"/>
</dbReference>
<dbReference type="SUPFAM" id="SSF46785">
    <property type="entry name" value="Winged helix' DNA-binding domain"/>
    <property type="match status" value="1"/>
</dbReference>
<dbReference type="SUPFAM" id="SSF48008">
    <property type="entry name" value="GntR ligand-binding domain-like"/>
    <property type="match status" value="1"/>
</dbReference>
<evidence type="ECO:0000259" key="4">
    <source>
        <dbReference type="PROSITE" id="PS50949"/>
    </source>
</evidence>
<evidence type="ECO:0000256" key="1">
    <source>
        <dbReference type="ARBA" id="ARBA00023015"/>
    </source>
</evidence>
<evidence type="ECO:0000256" key="3">
    <source>
        <dbReference type="ARBA" id="ARBA00023163"/>
    </source>
</evidence>
<proteinExistence type="predicted"/>
<dbReference type="InterPro" id="IPR000524">
    <property type="entry name" value="Tscrpt_reg_HTH_GntR"/>
</dbReference>
<organism evidence="5 6">
    <name type="scientific">Paracoccus zhejiangensis</name>
    <dbReference type="NCBI Taxonomy" id="1077935"/>
    <lineage>
        <taxon>Bacteria</taxon>
        <taxon>Pseudomonadati</taxon>
        <taxon>Pseudomonadota</taxon>
        <taxon>Alphaproteobacteria</taxon>
        <taxon>Rhodobacterales</taxon>
        <taxon>Paracoccaceae</taxon>
        <taxon>Paracoccus</taxon>
    </lineage>
</organism>
<evidence type="ECO:0000256" key="2">
    <source>
        <dbReference type="ARBA" id="ARBA00023125"/>
    </source>
</evidence>
<dbReference type="OrthoDB" id="8638122at2"/>
<dbReference type="GO" id="GO:0003677">
    <property type="term" value="F:DNA binding"/>
    <property type="evidence" value="ECO:0007669"/>
    <property type="project" value="UniProtKB-KW"/>
</dbReference>
<dbReference type="PANTHER" id="PTHR43537">
    <property type="entry name" value="TRANSCRIPTIONAL REGULATOR, GNTR FAMILY"/>
    <property type="match status" value="1"/>
</dbReference>
<accession>A0A2H5F531</accession>
<gene>
    <name evidence="5" type="ORF">CX676_20330</name>
</gene>
<dbReference type="Pfam" id="PF00392">
    <property type="entry name" value="GntR"/>
    <property type="match status" value="1"/>
</dbReference>
<keyword evidence="3" id="KW-0804">Transcription</keyword>
<keyword evidence="6" id="KW-1185">Reference proteome</keyword>
<dbReference type="Pfam" id="PF07729">
    <property type="entry name" value="FCD"/>
    <property type="match status" value="1"/>
</dbReference>
<dbReference type="InterPro" id="IPR036390">
    <property type="entry name" value="WH_DNA-bd_sf"/>
</dbReference>
<dbReference type="InterPro" id="IPR036388">
    <property type="entry name" value="WH-like_DNA-bd_sf"/>
</dbReference>
<dbReference type="SMART" id="SM00895">
    <property type="entry name" value="FCD"/>
    <property type="match status" value="1"/>
</dbReference>
<geneLocation type="plasmid" evidence="6">
    <name>ppz01</name>
</geneLocation>
<dbReference type="PANTHER" id="PTHR43537:SF20">
    <property type="entry name" value="HTH-TYPE TRANSCRIPTIONAL REPRESSOR GLAR"/>
    <property type="match status" value="1"/>
</dbReference>
<dbReference type="GO" id="GO:0003700">
    <property type="term" value="F:DNA-binding transcription factor activity"/>
    <property type="evidence" value="ECO:0007669"/>
    <property type="project" value="InterPro"/>
</dbReference>
<dbReference type="Proteomes" id="UP000234530">
    <property type="component" value="Plasmid pPZ01"/>
</dbReference>
<evidence type="ECO:0000313" key="6">
    <source>
        <dbReference type="Proteomes" id="UP000234530"/>
    </source>
</evidence>
<dbReference type="PROSITE" id="PS50949">
    <property type="entry name" value="HTH_GNTR"/>
    <property type="match status" value="1"/>
</dbReference>
<dbReference type="Gene3D" id="1.20.120.530">
    <property type="entry name" value="GntR ligand-binding domain-like"/>
    <property type="match status" value="1"/>
</dbReference>
<dbReference type="Gene3D" id="1.10.10.10">
    <property type="entry name" value="Winged helix-like DNA-binding domain superfamily/Winged helix DNA-binding domain"/>
    <property type="match status" value="1"/>
</dbReference>
<dbReference type="CDD" id="cd07377">
    <property type="entry name" value="WHTH_GntR"/>
    <property type="match status" value="1"/>
</dbReference>
<dbReference type="KEGG" id="pzh:CX676_20330"/>
<keyword evidence="2" id="KW-0238">DNA-binding</keyword>
<keyword evidence="5" id="KW-0614">Plasmid</keyword>
<sequence length="271" mass="30818">MAADHAVLLRRRRSSKFALIFDACDNEQPGFRHQTGGRDMTMTRRLDGDSKTLMASVYDRLRSDIVDGELRPGARLRFDELKDSYGVGLSPLREALTRLAAEKLVVLEEHKGFRVAPISRSDLMDLLFMRQEIESLAIRRSIERGDDQWESGVVAAIHALGKRSSLTPDGHIDPEWENRHRAFHDSLVAACDSPRLMLYRCQLTDHADRYRKLSHHYSSSGRDHLVEHCALSDAVVARDAETANQLIRNHLARTVEIIMTDEDLRDSGFDD</sequence>
<keyword evidence="1" id="KW-0805">Transcription regulation</keyword>
<name>A0A2H5F531_9RHOB</name>
<protein>
    <submittedName>
        <fullName evidence="5">GntR family transcriptional regulator</fullName>
    </submittedName>
</protein>
<reference evidence="5 6" key="1">
    <citation type="journal article" date="2013" name="Antonie Van Leeuwenhoek">
        <title>Paracoccus zhejiangensis sp. nov., isolated from activated sludge in wastewater-treatment system.</title>
        <authorList>
            <person name="Wu Z.G."/>
            <person name="Zhang D.F."/>
            <person name="Liu Y.L."/>
            <person name="Wang F."/>
            <person name="Jiang X."/>
            <person name="Li C."/>
            <person name="Li S.P."/>
            <person name="Hong Q."/>
            <person name="Li W.J."/>
        </authorList>
    </citation>
    <scope>NUCLEOTIDE SEQUENCE [LARGE SCALE GENOMIC DNA]</scope>
    <source>
        <strain evidence="5 6">J6</strain>
        <plasmid evidence="6">Plasmid ppz01</plasmid>
    </source>
</reference>
<dbReference type="SMART" id="SM00345">
    <property type="entry name" value="HTH_GNTR"/>
    <property type="match status" value="1"/>
</dbReference>
<dbReference type="EMBL" id="CP025431">
    <property type="protein sequence ID" value="AUH66652.1"/>
    <property type="molecule type" value="Genomic_DNA"/>
</dbReference>
<dbReference type="InterPro" id="IPR008920">
    <property type="entry name" value="TF_FadR/GntR_C"/>
</dbReference>
<feature type="domain" description="HTH gntR-type" evidence="4">
    <location>
        <begin position="51"/>
        <end position="118"/>
    </location>
</feature>